<dbReference type="EMBL" id="CP017831">
    <property type="protein sequence ID" value="AOZ97153.1"/>
    <property type="molecule type" value="Genomic_DNA"/>
</dbReference>
<sequence length="157" mass="18014">MLMKIPEGTVIIREGEVNMDMYKIISGNAEIYTGYGTDKEAILGIVSKDDYFGEMGLLTQKPAIYTVVAFNDMAVMRITLADIDEYIKSNHHDTFVIMKKMAESMYNMKYSMDMFVKDVAEGRVDVREKNYQGFFSNQFAKYNVRGEVAGTKYEKKK</sequence>
<keyword evidence="3" id="KW-1185">Reference proteome</keyword>
<dbReference type="Pfam" id="PF00027">
    <property type="entry name" value="cNMP_binding"/>
    <property type="match status" value="1"/>
</dbReference>
<dbReference type="OrthoDB" id="9798104at2"/>
<dbReference type="Gene3D" id="2.60.120.10">
    <property type="entry name" value="Jelly Rolls"/>
    <property type="match status" value="1"/>
</dbReference>
<feature type="domain" description="Cyclic nucleotide-binding" evidence="1">
    <location>
        <begin position="1"/>
        <end position="78"/>
    </location>
</feature>
<dbReference type="SUPFAM" id="SSF51206">
    <property type="entry name" value="cAMP-binding domain-like"/>
    <property type="match status" value="1"/>
</dbReference>
<name>A0A1D9P3S3_9FIRM</name>
<evidence type="ECO:0000313" key="3">
    <source>
        <dbReference type="Proteomes" id="UP000179284"/>
    </source>
</evidence>
<organism evidence="2 3">
    <name type="scientific">Butyrivibrio hungatei</name>
    <dbReference type="NCBI Taxonomy" id="185008"/>
    <lineage>
        <taxon>Bacteria</taxon>
        <taxon>Bacillati</taxon>
        <taxon>Bacillota</taxon>
        <taxon>Clostridia</taxon>
        <taxon>Lachnospirales</taxon>
        <taxon>Lachnospiraceae</taxon>
        <taxon>Butyrivibrio</taxon>
    </lineage>
</organism>
<dbReference type="InterPro" id="IPR018490">
    <property type="entry name" value="cNMP-bd_dom_sf"/>
</dbReference>
<dbReference type="InterPro" id="IPR000595">
    <property type="entry name" value="cNMP-bd_dom"/>
</dbReference>
<dbReference type="SMART" id="SM00100">
    <property type="entry name" value="cNMP"/>
    <property type="match status" value="1"/>
</dbReference>
<dbReference type="CDD" id="cd00038">
    <property type="entry name" value="CAP_ED"/>
    <property type="match status" value="1"/>
</dbReference>
<accession>A0A1D9P3S3</accession>
<dbReference type="AlphaFoldDB" id="A0A1D9P3S3"/>
<gene>
    <name evidence="2" type="ORF">bhn_I2120</name>
</gene>
<reference evidence="3" key="1">
    <citation type="submission" date="2016-10" db="EMBL/GenBank/DDBJ databases">
        <title>The complete genome sequence of the rumen bacterium Butyrivibrio hungatei MB2003.</title>
        <authorList>
            <person name="Palevich N."/>
            <person name="Kelly W.J."/>
            <person name="Leahy S.C."/>
            <person name="Altermann E."/>
            <person name="Rakonjac J."/>
            <person name="Attwood G.T."/>
        </authorList>
    </citation>
    <scope>NUCLEOTIDE SEQUENCE [LARGE SCALE GENOMIC DNA]</scope>
    <source>
        <strain evidence="3">MB2003</strain>
    </source>
</reference>
<proteinExistence type="predicted"/>
<dbReference type="Proteomes" id="UP000179284">
    <property type="component" value="Chromosome I"/>
</dbReference>
<evidence type="ECO:0000313" key="2">
    <source>
        <dbReference type="EMBL" id="AOZ97153.1"/>
    </source>
</evidence>
<dbReference type="InterPro" id="IPR014710">
    <property type="entry name" value="RmlC-like_jellyroll"/>
</dbReference>
<evidence type="ECO:0000259" key="1">
    <source>
        <dbReference type="PROSITE" id="PS50042"/>
    </source>
</evidence>
<dbReference type="KEGG" id="bhu:bhn_I2120"/>
<dbReference type="PROSITE" id="PS50042">
    <property type="entry name" value="CNMP_BINDING_3"/>
    <property type="match status" value="1"/>
</dbReference>
<protein>
    <submittedName>
        <fullName evidence="2">cNMP binding domain-containing protein</fullName>
    </submittedName>
</protein>